<dbReference type="Pfam" id="PF10602">
    <property type="entry name" value="RPN7"/>
    <property type="match status" value="1"/>
</dbReference>
<dbReference type="PANTHER" id="PTHR14145:SF2">
    <property type="entry name" value="COP9 SIGNALOSOME COMPLEX SUBUNIT 1"/>
    <property type="match status" value="1"/>
</dbReference>
<dbReference type="InterPro" id="IPR019585">
    <property type="entry name" value="Rpn7/CSN1"/>
</dbReference>
<dbReference type="PANTHER" id="PTHR14145">
    <property type="entry name" value="26S PROTESOME SUBUNIT 6"/>
    <property type="match status" value="1"/>
</dbReference>
<dbReference type="InterPro" id="IPR000717">
    <property type="entry name" value="PCI_dom"/>
</dbReference>
<dbReference type="GO" id="GO:0008180">
    <property type="term" value="C:COP9 signalosome"/>
    <property type="evidence" value="ECO:0007669"/>
    <property type="project" value="UniProtKB-KW"/>
</dbReference>
<feature type="coiled-coil region" evidence="7">
    <location>
        <begin position="119"/>
        <end position="150"/>
    </location>
</feature>
<dbReference type="Pfam" id="PF01399">
    <property type="entry name" value="PCI"/>
    <property type="match status" value="1"/>
</dbReference>
<evidence type="ECO:0000256" key="1">
    <source>
        <dbReference type="ARBA" id="ARBA00004123"/>
    </source>
</evidence>
<comment type="subcellular location">
    <subcellularLocation>
        <location evidence="2">Cytoplasm</location>
    </subcellularLocation>
    <subcellularLocation>
        <location evidence="1">Nucleus</location>
    </subcellularLocation>
</comment>
<proteinExistence type="inferred from homology"/>
<keyword evidence="11" id="KW-1185">Reference proteome</keyword>
<feature type="compositionally biased region" description="Low complexity" evidence="8">
    <location>
        <begin position="15"/>
        <end position="25"/>
    </location>
</feature>
<dbReference type="EMBL" id="OOIN01000036">
    <property type="protein sequence ID" value="SPO31032.1"/>
    <property type="molecule type" value="Genomic_DNA"/>
</dbReference>
<dbReference type="InterPro" id="IPR036390">
    <property type="entry name" value="WH_DNA-bd_sf"/>
</dbReference>
<dbReference type="InterPro" id="IPR045135">
    <property type="entry name" value="Rpn7_N"/>
</dbReference>
<dbReference type="SUPFAM" id="SSF46785">
    <property type="entry name" value="Winged helix' DNA-binding domain"/>
    <property type="match status" value="1"/>
</dbReference>
<evidence type="ECO:0000256" key="7">
    <source>
        <dbReference type="SAM" id="Coils"/>
    </source>
</evidence>
<feature type="region of interest" description="Disordered" evidence="8">
    <location>
        <begin position="224"/>
        <end position="247"/>
    </location>
</feature>
<dbReference type="AlphaFoldDB" id="A0A5C3EKQ5"/>
<evidence type="ECO:0000256" key="6">
    <source>
        <dbReference type="ARBA" id="ARBA00023242"/>
    </source>
</evidence>
<sequence length="542" mass="59501">MDEGASSSTTAHRGTTSFSTSSSATMPLTNVRLGPSDNFDWETYVAQYPGQARIQRLMYIATHCPPLRVVCSKAAIDHIKETSRDVSAYQTMITVHNTEPETGNLIPAAQRIAADSEWIQSTQQRNNAEREKLELEMRNYQNNLIKESIRMAHRDLGDHFWDTGDYSEALKSYTKTRDYCSTSDHVIEMCLNVIEVSLRLKNWTNVQTFVSKAEGVLESYVPSGSAGGRKLSSLSTSNIAPPTKGGSTPGADAIGALFRAGGSAAAASTASTSSSSNAQAGSSGESASQTAARKLVAETGAKLRVCDAIASLGQSSYETAAKLLLTIDPAHASSFSDIITPSDLCIYVALCSLATMDRATLKTQVMESTKFRGFLEHEPYVRELLEAFCSAQFKRVGEISEEHQTRHLLDPYLAPHVQSLYTSLIRRALRQFFTPFDRISISRMADAFGWSEEKMEAELAGCIERGEFKNLPGKAAEVGDARIDTNSATLEYRTKDSRRQVFDSALEVGEKRCRETKRLLLRMKLVENGVVARANRSYTPDA</sequence>
<feature type="domain" description="PCI" evidence="9">
    <location>
        <begin position="415"/>
        <end position="509"/>
    </location>
</feature>
<protein>
    <submittedName>
        <fullName evidence="10">Related to COP9 signalosome complex subunit 1</fullName>
    </submittedName>
</protein>
<evidence type="ECO:0000313" key="11">
    <source>
        <dbReference type="Proteomes" id="UP000324022"/>
    </source>
</evidence>
<feature type="compositionally biased region" description="Polar residues" evidence="8">
    <location>
        <begin position="1"/>
        <end position="14"/>
    </location>
</feature>
<organism evidence="10 11">
    <name type="scientific">Ustilago trichophora</name>
    <dbReference type="NCBI Taxonomy" id="86804"/>
    <lineage>
        <taxon>Eukaryota</taxon>
        <taxon>Fungi</taxon>
        <taxon>Dikarya</taxon>
        <taxon>Basidiomycota</taxon>
        <taxon>Ustilaginomycotina</taxon>
        <taxon>Ustilaginomycetes</taxon>
        <taxon>Ustilaginales</taxon>
        <taxon>Ustilaginaceae</taxon>
        <taxon>Ustilago</taxon>
    </lineage>
</organism>
<reference evidence="10 11" key="1">
    <citation type="submission" date="2018-03" db="EMBL/GenBank/DDBJ databases">
        <authorList>
            <person name="Guldener U."/>
        </authorList>
    </citation>
    <scope>NUCLEOTIDE SEQUENCE [LARGE SCALE GENOMIC DNA]</scope>
    <source>
        <strain evidence="10 11">NBRC100155</strain>
    </source>
</reference>
<keyword evidence="6" id="KW-0539">Nucleus</keyword>
<keyword evidence="5" id="KW-0736">Signalosome</keyword>
<evidence type="ECO:0000313" key="10">
    <source>
        <dbReference type="EMBL" id="SPO31032.1"/>
    </source>
</evidence>
<accession>A0A5C3EKQ5</accession>
<dbReference type="Proteomes" id="UP000324022">
    <property type="component" value="Unassembled WGS sequence"/>
</dbReference>
<evidence type="ECO:0000259" key="9">
    <source>
        <dbReference type="SMART" id="SM00088"/>
    </source>
</evidence>
<dbReference type="GO" id="GO:0005737">
    <property type="term" value="C:cytoplasm"/>
    <property type="evidence" value="ECO:0007669"/>
    <property type="project" value="UniProtKB-SubCell"/>
</dbReference>
<evidence type="ECO:0000256" key="4">
    <source>
        <dbReference type="ARBA" id="ARBA00022490"/>
    </source>
</evidence>
<evidence type="ECO:0000256" key="2">
    <source>
        <dbReference type="ARBA" id="ARBA00004496"/>
    </source>
</evidence>
<dbReference type="SMART" id="SM00088">
    <property type="entry name" value="PINT"/>
    <property type="match status" value="1"/>
</dbReference>
<gene>
    <name evidence="10" type="ORF">UTRI_05330_B</name>
</gene>
<evidence type="ECO:0000256" key="8">
    <source>
        <dbReference type="SAM" id="MobiDB-lite"/>
    </source>
</evidence>
<keyword evidence="4" id="KW-0963">Cytoplasm</keyword>
<dbReference type="OrthoDB" id="422427at2759"/>
<comment type="similarity">
    <text evidence="3">Belongs to the CSN1 family.</text>
</comment>
<feature type="region of interest" description="Disordered" evidence="8">
    <location>
        <begin position="1"/>
        <end position="29"/>
    </location>
</feature>
<keyword evidence="7" id="KW-0175">Coiled coil</keyword>
<evidence type="ECO:0000256" key="5">
    <source>
        <dbReference type="ARBA" id="ARBA00022790"/>
    </source>
</evidence>
<evidence type="ECO:0000256" key="3">
    <source>
        <dbReference type="ARBA" id="ARBA00008793"/>
    </source>
</evidence>
<dbReference type="Gene3D" id="1.25.40.570">
    <property type="match status" value="2"/>
</dbReference>
<name>A0A5C3EKQ5_9BASI</name>